<dbReference type="Proteomes" id="UP000663841">
    <property type="component" value="Unassembled WGS sequence"/>
</dbReference>
<dbReference type="GO" id="GO:0006508">
    <property type="term" value="P:proteolysis"/>
    <property type="evidence" value="ECO:0007669"/>
    <property type="project" value="InterPro"/>
</dbReference>
<keyword evidence="3" id="KW-0378">Hydrolase</keyword>
<accession>A0A8H3GGC7</accession>
<organism evidence="5 6">
    <name type="scientific">Rhizoctonia solani</name>
    <dbReference type="NCBI Taxonomy" id="456999"/>
    <lineage>
        <taxon>Eukaryota</taxon>
        <taxon>Fungi</taxon>
        <taxon>Dikarya</taxon>
        <taxon>Basidiomycota</taxon>
        <taxon>Agaricomycotina</taxon>
        <taxon>Agaricomycetes</taxon>
        <taxon>Cantharellales</taxon>
        <taxon>Ceratobasidiaceae</taxon>
        <taxon>Rhizoctonia</taxon>
    </lineage>
</organism>
<dbReference type="Pfam" id="PF00656">
    <property type="entry name" value="Peptidase_C14"/>
    <property type="match status" value="1"/>
</dbReference>
<evidence type="ECO:0000313" key="6">
    <source>
        <dbReference type="Proteomes" id="UP000663841"/>
    </source>
</evidence>
<gene>
    <name evidence="5" type="ORF">RDB_LOCUS129243</name>
</gene>
<reference evidence="5" key="1">
    <citation type="submission" date="2021-01" db="EMBL/GenBank/DDBJ databases">
        <authorList>
            <person name="Kaushik A."/>
        </authorList>
    </citation>
    <scope>NUCLEOTIDE SEQUENCE</scope>
    <source>
        <strain evidence="5">AG3-T5</strain>
    </source>
</reference>
<proteinExistence type="inferred from homology"/>
<evidence type="ECO:0000259" key="4">
    <source>
        <dbReference type="Pfam" id="PF00656"/>
    </source>
</evidence>
<dbReference type="GO" id="GO:0005737">
    <property type="term" value="C:cytoplasm"/>
    <property type="evidence" value="ECO:0007669"/>
    <property type="project" value="TreeGrafter"/>
</dbReference>
<feature type="domain" description="Peptidase C14 caspase" evidence="4">
    <location>
        <begin position="41"/>
        <end position="352"/>
    </location>
</feature>
<dbReference type="EMBL" id="CAJMWW010000157">
    <property type="protein sequence ID" value="CAE6451869.1"/>
    <property type="molecule type" value="Genomic_DNA"/>
</dbReference>
<dbReference type="InterPro" id="IPR050452">
    <property type="entry name" value="Metacaspase"/>
</dbReference>
<evidence type="ECO:0000256" key="2">
    <source>
        <dbReference type="ARBA" id="ARBA00022703"/>
    </source>
</evidence>
<dbReference type="InterPro" id="IPR011600">
    <property type="entry name" value="Pept_C14_caspase"/>
</dbReference>
<dbReference type="AlphaFoldDB" id="A0A8H3GGC7"/>
<dbReference type="SUPFAM" id="SSF52129">
    <property type="entry name" value="Caspase-like"/>
    <property type="match status" value="1"/>
</dbReference>
<name>A0A8H3GGC7_9AGAM</name>
<keyword evidence="3" id="KW-0645">Protease</keyword>
<dbReference type="GO" id="GO:0006915">
    <property type="term" value="P:apoptotic process"/>
    <property type="evidence" value="ECO:0007669"/>
    <property type="project" value="UniProtKB-KW"/>
</dbReference>
<protein>
    <recommendedName>
        <fullName evidence="4">Peptidase C14 caspase domain-containing protein</fullName>
    </recommendedName>
</protein>
<evidence type="ECO:0000313" key="5">
    <source>
        <dbReference type="EMBL" id="CAE6451869.1"/>
    </source>
</evidence>
<comment type="similarity">
    <text evidence="1">Belongs to the peptidase C14B family.</text>
</comment>
<dbReference type="InterPro" id="IPR029030">
    <property type="entry name" value="Caspase-like_dom_sf"/>
</dbReference>
<evidence type="ECO:0000256" key="3">
    <source>
        <dbReference type="ARBA" id="ARBA00022807"/>
    </source>
</evidence>
<evidence type="ECO:0000256" key="1">
    <source>
        <dbReference type="ARBA" id="ARBA00009005"/>
    </source>
</evidence>
<dbReference type="Gene3D" id="3.40.50.1460">
    <property type="match status" value="1"/>
</dbReference>
<dbReference type="PANTHER" id="PTHR48104:SF30">
    <property type="entry name" value="METACASPASE-1"/>
    <property type="match status" value="1"/>
</dbReference>
<dbReference type="GO" id="GO:0004197">
    <property type="term" value="F:cysteine-type endopeptidase activity"/>
    <property type="evidence" value="ECO:0007669"/>
    <property type="project" value="InterPro"/>
</dbReference>
<keyword evidence="3" id="KW-0788">Thiol protease</keyword>
<dbReference type="PANTHER" id="PTHR48104">
    <property type="entry name" value="METACASPASE-4"/>
    <property type="match status" value="1"/>
</dbReference>
<keyword evidence="2" id="KW-0053">Apoptosis</keyword>
<comment type="caution">
    <text evidence="5">The sequence shown here is derived from an EMBL/GenBank/DDBJ whole genome shotgun (WGS) entry which is preliminary data.</text>
</comment>
<sequence length="827" mass="92279">MTCLVVLIIPSTMTVIQHDHQHAEFTRIPESIKQSPILTLRALLIGIDTYRNFTQLSGAVKDMESIYDFLHSDLSVPDSRITRLTNGQATRSGIIDAMERLSKDPSISRFDPILIFYAGHGCEADSPLANYRDKAQCLVPWDMGDQGTDGHPISPIPDYIISALLNELAAEKGNNITVIFDSCHSAGSTRGVRKALAKIEPKLNAPFSHQDATNRRSKVLGSNCRARSLNPQNLPPLTLETDKRIIRRAQRRRQWRTIIAFVRSHLLFLHTLATAELNEAGTKATVPQPPPMKAIPRFVGFSRSHILLAACGHTEQAYECVKCHRGYFTSTLLQVLRSRWLQELKYKQCFEEFPKLHTPGPQNPVCEGSNTSRLFFQVPSQTRNARAVSFTLHQLSKGYFLKLGDAQGVFPGSKYGIYEDRTLPKGLASGYLPSPALDRPLWGYFIADPCKSSETTLYPFYSWCKFERNAKLPTWPRAQLLQLGVRGDYSLRVFVSDALKLILDPNIIVRTKQGMMLVESRDIGTIVLDIERSDGEDMTTFELIGFPGVIYKCHPDARSVHRILISMSQWRWHRSRVPHPTSNNKAMAKLTLCKLGKAGPSSLPVEQDGSTCTKASPTTQYVLKVTSLFPKRLYAYLFYFSTVRQSIRPLYLGIYGSGHIDPSLEPFGELNIGYNNDDMLPGALSFTVAPDEGYFQLFLATSPGDFDSIAQPSPFIESHAISIGNENEYGDGLEIRRHSSSPIEREPLPFSTIPSANSALGNCSADIVTAQVLEINMSERQQANMNHTLEGSMRSILPDNVASELLALQASQWGVVSLKVKCRQVDD</sequence>